<keyword evidence="3" id="KW-1185">Reference proteome</keyword>
<reference evidence="2 3" key="1">
    <citation type="journal article" date="2021" name="BMC Biol.">
        <title>Horizontally acquired antibacterial genes associated with adaptive radiation of ladybird beetles.</title>
        <authorList>
            <person name="Li H.S."/>
            <person name="Tang X.F."/>
            <person name="Huang Y.H."/>
            <person name="Xu Z.Y."/>
            <person name="Chen M.L."/>
            <person name="Du X.Y."/>
            <person name="Qiu B.Y."/>
            <person name="Chen P.T."/>
            <person name="Zhang W."/>
            <person name="Slipinski A."/>
            <person name="Escalona H.E."/>
            <person name="Waterhouse R.M."/>
            <person name="Zwick A."/>
            <person name="Pang H."/>
        </authorList>
    </citation>
    <scope>NUCLEOTIDE SEQUENCE [LARGE SCALE GENOMIC DNA]</scope>
    <source>
        <strain evidence="2">SYSU2018</strain>
    </source>
</reference>
<dbReference type="AlphaFoldDB" id="A0ABD2MKV9"/>
<comment type="caution">
    <text evidence="2">The sequence shown here is derived from an EMBL/GenBank/DDBJ whole genome shotgun (WGS) entry which is preliminary data.</text>
</comment>
<organism evidence="2 3">
    <name type="scientific">Cryptolaemus montrouzieri</name>
    <dbReference type="NCBI Taxonomy" id="559131"/>
    <lineage>
        <taxon>Eukaryota</taxon>
        <taxon>Metazoa</taxon>
        <taxon>Ecdysozoa</taxon>
        <taxon>Arthropoda</taxon>
        <taxon>Hexapoda</taxon>
        <taxon>Insecta</taxon>
        <taxon>Pterygota</taxon>
        <taxon>Neoptera</taxon>
        <taxon>Endopterygota</taxon>
        <taxon>Coleoptera</taxon>
        <taxon>Polyphaga</taxon>
        <taxon>Cucujiformia</taxon>
        <taxon>Coccinelloidea</taxon>
        <taxon>Coccinellidae</taxon>
        <taxon>Scymninae</taxon>
        <taxon>Scymnini</taxon>
        <taxon>Cryptolaemus</taxon>
    </lineage>
</organism>
<protein>
    <submittedName>
        <fullName evidence="2">Uncharacterized protein</fullName>
    </submittedName>
</protein>
<sequence length="107" mass="12387">MLLIFKALCSVLYWSDVYQLLSILIYALSSCNVKGFQTLDFPVGFLAFIDCMTVTAFLLVSRTIMSHFVSKKQAKRFTFRQLRRLVWTTLSLHNILPHLNEQSPLLN</sequence>
<feature type="transmembrane region" description="Helical" evidence="1">
    <location>
        <begin position="41"/>
        <end position="61"/>
    </location>
</feature>
<keyword evidence="1" id="KW-0472">Membrane</keyword>
<keyword evidence="1" id="KW-0812">Transmembrane</keyword>
<name>A0ABD2MKV9_9CUCU</name>
<evidence type="ECO:0000313" key="3">
    <source>
        <dbReference type="Proteomes" id="UP001516400"/>
    </source>
</evidence>
<dbReference type="PROSITE" id="PS51257">
    <property type="entry name" value="PROKAR_LIPOPROTEIN"/>
    <property type="match status" value="1"/>
</dbReference>
<dbReference type="EMBL" id="JABFTP020000001">
    <property type="protein sequence ID" value="KAL3267000.1"/>
    <property type="molecule type" value="Genomic_DNA"/>
</dbReference>
<keyword evidence="1" id="KW-1133">Transmembrane helix</keyword>
<accession>A0ABD2MKV9</accession>
<evidence type="ECO:0000313" key="2">
    <source>
        <dbReference type="EMBL" id="KAL3267000.1"/>
    </source>
</evidence>
<feature type="transmembrane region" description="Helical" evidence="1">
    <location>
        <begin position="7"/>
        <end position="29"/>
    </location>
</feature>
<gene>
    <name evidence="2" type="ORF">HHI36_011148</name>
</gene>
<proteinExistence type="predicted"/>
<evidence type="ECO:0000256" key="1">
    <source>
        <dbReference type="SAM" id="Phobius"/>
    </source>
</evidence>
<dbReference type="Proteomes" id="UP001516400">
    <property type="component" value="Unassembled WGS sequence"/>
</dbReference>